<evidence type="ECO:0000256" key="2">
    <source>
        <dbReference type="ARBA" id="ARBA00009441"/>
    </source>
</evidence>
<accession>U2KSG9</accession>
<dbReference type="PANTHER" id="PTHR11059:SF0">
    <property type="entry name" value="DNA REPAIR PROTEIN RECN"/>
    <property type="match status" value="1"/>
</dbReference>
<reference evidence="12 13" key="1">
    <citation type="submission" date="2013-07" db="EMBL/GenBank/DDBJ databases">
        <authorList>
            <person name="Weinstock G."/>
            <person name="Sodergren E."/>
            <person name="Wylie T."/>
            <person name="Fulton L."/>
            <person name="Fulton R."/>
            <person name="Fronick C."/>
            <person name="O'Laughlin M."/>
            <person name="Godfrey J."/>
            <person name="Miner T."/>
            <person name="Herter B."/>
            <person name="Appelbaum E."/>
            <person name="Cordes M."/>
            <person name="Lek S."/>
            <person name="Wollam A."/>
            <person name="Pepin K.H."/>
            <person name="Palsikar V.B."/>
            <person name="Mitreva M."/>
            <person name="Wilson R.K."/>
        </authorList>
    </citation>
    <scope>NUCLEOTIDE SEQUENCE [LARGE SCALE GENOMIC DNA]</scope>
    <source>
        <strain evidence="12 13">ATCC 27760</strain>
    </source>
</reference>
<dbReference type="PATRIC" id="fig|411473.3.peg.1409"/>
<gene>
    <name evidence="12" type="ORF">RUMCAL_01727</name>
</gene>
<evidence type="ECO:0000256" key="1">
    <source>
        <dbReference type="ARBA" id="ARBA00003618"/>
    </source>
</evidence>
<comment type="caution">
    <text evidence="12">The sequence shown here is derived from an EMBL/GenBank/DDBJ whole genome shotgun (WGS) entry which is preliminary data.</text>
</comment>
<protein>
    <recommendedName>
        <fullName evidence="3 9">DNA repair protein RecN</fullName>
    </recommendedName>
    <alternativeName>
        <fullName evidence="8 9">Recombination protein N</fullName>
    </alternativeName>
</protein>
<keyword evidence="13" id="KW-1185">Reference proteome</keyword>
<dbReference type="eggNOG" id="COG0497">
    <property type="taxonomic scope" value="Bacteria"/>
</dbReference>
<dbReference type="InterPro" id="IPR027417">
    <property type="entry name" value="P-loop_NTPase"/>
</dbReference>
<dbReference type="Proteomes" id="UP000016662">
    <property type="component" value="Unassembled WGS sequence"/>
</dbReference>
<organism evidence="12 13">
    <name type="scientific">Ruminococcus callidus ATCC 27760</name>
    <dbReference type="NCBI Taxonomy" id="411473"/>
    <lineage>
        <taxon>Bacteria</taxon>
        <taxon>Bacillati</taxon>
        <taxon>Bacillota</taxon>
        <taxon>Clostridia</taxon>
        <taxon>Eubacteriales</taxon>
        <taxon>Oscillospiraceae</taxon>
        <taxon>Ruminococcus</taxon>
    </lineage>
</organism>
<dbReference type="NCBIfam" id="TIGR00634">
    <property type="entry name" value="recN"/>
    <property type="match status" value="1"/>
</dbReference>
<dbReference type="CDD" id="cd03241">
    <property type="entry name" value="ABC_RecN"/>
    <property type="match status" value="2"/>
</dbReference>
<keyword evidence="7 9" id="KW-0234">DNA repair</keyword>
<dbReference type="PANTHER" id="PTHR11059">
    <property type="entry name" value="DNA REPAIR PROTEIN RECN"/>
    <property type="match status" value="1"/>
</dbReference>
<evidence type="ECO:0000256" key="8">
    <source>
        <dbReference type="ARBA" id="ARBA00033408"/>
    </source>
</evidence>
<dbReference type="GeneID" id="93692291"/>
<evidence type="ECO:0000256" key="7">
    <source>
        <dbReference type="ARBA" id="ARBA00023204"/>
    </source>
</evidence>
<dbReference type="Pfam" id="PF02463">
    <property type="entry name" value="SMC_N"/>
    <property type="match status" value="1"/>
</dbReference>
<evidence type="ECO:0000256" key="9">
    <source>
        <dbReference type="PIRNR" id="PIRNR003128"/>
    </source>
</evidence>
<feature type="domain" description="RecF/RecN/SMC N-terminal" evidence="11">
    <location>
        <begin position="2"/>
        <end position="511"/>
    </location>
</feature>
<evidence type="ECO:0000256" key="10">
    <source>
        <dbReference type="SAM" id="Coils"/>
    </source>
</evidence>
<name>U2KSG9_9FIRM</name>
<dbReference type="GO" id="GO:0006310">
    <property type="term" value="P:DNA recombination"/>
    <property type="evidence" value="ECO:0007669"/>
    <property type="project" value="InterPro"/>
</dbReference>
<keyword evidence="4" id="KW-0547">Nucleotide-binding</keyword>
<dbReference type="GO" id="GO:0043590">
    <property type="term" value="C:bacterial nucleoid"/>
    <property type="evidence" value="ECO:0007669"/>
    <property type="project" value="TreeGrafter"/>
</dbReference>
<evidence type="ECO:0000256" key="3">
    <source>
        <dbReference type="ARBA" id="ARBA00021315"/>
    </source>
</evidence>
<evidence type="ECO:0000256" key="5">
    <source>
        <dbReference type="ARBA" id="ARBA00022763"/>
    </source>
</evidence>
<dbReference type="AlphaFoldDB" id="U2KSG9"/>
<dbReference type="InterPro" id="IPR004604">
    <property type="entry name" value="DNA_recomb/repair_RecN"/>
</dbReference>
<evidence type="ECO:0000313" key="13">
    <source>
        <dbReference type="Proteomes" id="UP000016662"/>
    </source>
</evidence>
<keyword evidence="6" id="KW-0067">ATP-binding</keyword>
<dbReference type="GO" id="GO:0009432">
    <property type="term" value="P:SOS response"/>
    <property type="evidence" value="ECO:0007669"/>
    <property type="project" value="TreeGrafter"/>
</dbReference>
<keyword evidence="5 9" id="KW-0227">DNA damage</keyword>
<dbReference type="GO" id="GO:0006281">
    <property type="term" value="P:DNA repair"/>
    <property type="evidence" value="ECO:0007669"/>
    <property type="project" value="UniProtKB-KW"/>
</dbReference>
<evidence type="ECO:0000256" key="4">
    <source>
        <dbReference type="ARBA" id="ARBA00022741"/>
    </source>
</evidence>
<feature type="coiled-coil region" evidence="10">
    <location>
        <begin position="320"/>
        <end position="357"/>
    </location>
</feature>
<dbReference type="Gene3D" id="3.40.50.300">
    <property type="entry name" value="P-loop containing nucleotide triphosphate hydrolases"/>
    <property type="match status" value="2"/>
</dbReference>
<dbReference type="RefSeq" id="WP_021683196.1">
    <property type="nucleotide sequence ID" value="NZ_KI260469.1"/>
</dbReference>
<dbReference type="HOGENOM" id="CLU_018297_3_0_9"/>
<dbReference type="STRING" id="411473.RUMCAL_01727"/>
<evidence type="ECO:0000256" key="6">
    <source>
        <dbReference type="ARBA" id="ARBA00022840"/>
    </source>
</evidence>
<keyword evidence="10" id="KW-0175">Coiled coil</keyword>
<evidence type="ECO:0000259" key="11">
    <source>
        <dbReference type="Pfam" id="PF02463"/>
    </source>
</evidence>
<feature type="coiled-coil region" evidence="10">
    <location>
        <begin position="156"/>
        <end position="230"/>
    </location>
</feature>
<dbReference type="EMBL" id="AWVF01000220">
    <property type="protein sequence ID" value="ERJ95015.1"/>
    <property type="molecule type" value="Genomic_DNA"/>
</dbReference>
<dbReference type="SUPFAM" id="SSF52540">
    <property type="entry name" value="P-loop containing nucleoside triphosphate hydrolases"/>
    <property type="match status" value="1"/>
</dbReference>
<dbReference type="GO" id="GO:0005524">
    <property type="term" value="F:ATP binding"/>
    <property type="evidence" value="ECO:0007669"/>
    <property type="project" value="UniProtKB-KW"/>
</dbReference>
<proteinExistence type="inferred from homology"/>
<dbReference type="InterPro" id="IPR003395">
    <property type="entry name" value="RecF/RecN/SMC_N"/>
</dbReference>
<sequence length="567" mass="62360">MLAELEIENLAVIAHARIPFSPHLNVFTGETGAGKSILLHGIHAVLGQRVTRDIVRTGCKKAVVTALFTHLDPLVCARLDALSISHTDDELLLTREIAADGGSAARVNGHTTTVSVLREIGDALINIHGQHDNQVLLAPECHLQILDAFGGDDTLLHQYQDTFRQLQQTAKRLNHLAKQEQDKAHRRQQLKALVAEVDELGLEQGEEEALEEELNLLQHAESIAAALQAAAEAIDGEDADGSAVLLTEAAAEELSPFSDMRAEFAVLGERLAAAGIELADIASECRSLRDGMDLDPQRYAMVQKRMLEIRRLSREYQCTGDELVERRDRAEEELAQMQGDTAEIAALREQKAQLLETVSAQAKALSEYRAQTLERFITAVTEQLAFLNMPNVILVGKHTTGKLTIHGMDSLEFLISANRGEEPRPLARIASGGELSRIMLALKCVIADRDSIPTLIFDEIDTGVSGKAAQKIGMKLREVGQLRQVLCVTHLSQIAVMADQHLMIEKQTEGTRTETHVMVLEPEGRVHEIARIMGGENPSVLLLETAREELKRWQKDLLAEGEDGQET</sequence>
<dbReference type="PIRSF" id="PIRSF003128">
    <property type="entry name" value="RecN"/>
    <property type="match status" value="1"/>
</dbReference>
<comment type="function">
    <text evidence="1 9">May be involved in recombinational repair of damaged DNA.</text>
</comment>
<evidence type="ECO:0000313" key="12">
    <source>
        <dbReference type="EMBL" id="ERJ95015.1"/>
    </source>
</evidence>
<dbReference type="OrthoDB" id="9806954at2"/>
<comment type="similarity">
    <text evidence="2 9">Belongs to the RecN family.</text>
</comment>